<evidence type="ECO:0008006" key="3">
    <source>
        <dbReference type="Google" id="ProtNLM"/>
    </source>
</evidence>
<evidence type="ECO:0000313" key="2">
    <source>
        <dbReference type="Proteomes" id="UP000219412"/>
    </source>
</evidence>
<protein>
    <recommendedName>
        <fullName evidence="3">NAD-dependent epimerase/dehydratase family protein</fullName>
    </recommendedName>
</protein>
<evidence type="ECO:0000313" key="1">
    <source>
        <dbReference type="EMBL" id="SOC44536.1"/>
    </source>
</evidence>
<dbReference type="AlphaFoldDB" id="A0A285UUZ6"/>
<sequence>MKNVLLMGISGRIGKNLYRQLKDEYKLFAFSAPNQSDEGLEITLLKKDLFILSEVEEALEGMDIVIFFEDPIMRLNRMTQGKFYDIYSLIADNIARASALNGVEQIIYVADEISSGETVKVLGAYGTPAMVTETPVKRYGKNLSYKASDYNNVRSIQKAPLPAGWSVKQVANYYFRWLDEILHGLVNVALDGNEFKVYISNLDRPILIASYDAEDSVDDIEIYHITGGLLAKEQPNKVARLEFRQLGTNEEFIMALHDYEPNLPWGVYLFTQAPVQALVNRIYQVEMIINSHEEDQ</sequence>
<accession>A0A285UUZ6</accession>
<dbReference type="Proteomes" id="UP000219412">
    <property type="component" value="Unassembled WGS sequence"/>
</dbReference>
<dbReference type="Gene3D" id="3.40.50.720">
    <property type="entry name" value="NAD(P)-binding Rossmann-like Domain"/>
    <property type="match status" value="1"/>
</dbReference>
<keyword evidence="2" id="KW-1185">Reference proteome</keyword>
<dbReference type="SUPFAM" id="SSF51735">
    <property type="entry name" value="NAD(P)-binding Rossmann-fold domains"/>
    <property type="match status" value="1"/>
</dbReference>
<name>A0A285UUZ6_9STAP</name>
<organism evidence="1 2">
    <name type="scientific">Salinicoccus kekensis</name>
    <dbReference type="NCBI Taxonomy" id="714307"/>
    <lineage>
        <taxon>Bacteria</taxon>
        <taxon>Bacillati</taxon>
        <taxon>Bacillota</taxon>
        <taxon>Bacilli</taxon>
        <taxon>Bacillales</taxon>
        <taxon>Staphylococcaceae</taxon>
        <taxon>Salinicoccus</taxon>
    </lineage>
</organism>
<proteinExistence type="predicted"/>
<dbReference type="EMBL" id="OBQF01000006">
    <property type="protein sequence ID" value="SOC44536.1"/>
    <property type="molecule type" value="Genomic_DNA"/>
</dbReference>
<dbReference type="RefSeq" id="WP_097042429.1">
    <property type="nucleotide sequence ID" value="NZ_OBQF01000006.1"/>
</dbReference>
<dbReference type="OrthoDB" id="9774199at2"/>
<reference evidence="2" key="1">
    <citation type="submission" date="2017-08" db="EMBL/GenBank/DDBJ databases">
        <authorList>
            <person name="Varghese N."/>
            <person name="Submissions S."/>
        </authorList>
    </citation>
    <scope>NUCLEOTIDE SEQUENCE [LARGE SCALE GENOMIC DNA]</scope>
    <source>
        <strain evidence="2">DSM 23173</strain>
    </source>
</reference>
<gene>
    <name evidence="1" type="ORF">SAMN05878391_2399</name>
</gene>
<dbReference type="InterPro" id="IPR036291">
    <property type="entry name" value="NAD(P)-bd_dom_sf"/>
</dbReference>